<reference evidence="2 3" key="1">
    <citation type="submission" date="2021-06" db="EMBL/GenBank/DDBJ databases">
        <authorList>
            <person name="Palmer J.M."/>
        </authorList>
    </citation>
    <scope>NUCLEOTIDE SEQUENCE [LARGE SCALE GENOMIC DNA]</scope>
    <source>
        <strain evidence="2 3">AS_MEX2019</strain>
        <tissue evidence="2">Muscle</tissue>
    </source>
</reference>
<dbReference type="Proteomes" id="UP001469553">
    <property type="component" value="Unassembled WGS sequence"/>
</dbReference>
<organism evidence="2 3">
    <name type="scientific">Ameca splendens</name>
    <dbReference type="NCBI Taxonomy" id="208324"/>
    <lineage>
        <taxon>Eukaryota</taxon>
        <taxon>Metazoa</taxon>
        <taxon>Chordata</taxon>
        <taxon>Craniata</taxon>
        <taxon>Vertebrata</taxon>
        <taxon>Euteleostomi</taxon>
        <taxon>Actinopterygii</taxon>
        <taxon>Neopterygii</taxon>
        <taxon>Teleostei</taxon>
        <taxon>Neoteleostei</taxon>
        <taxon>Acanthomorphata</taxon>
        <taxon>Ovalentaria</taxon>
        <taxon>Atherinomorphae</taxon>
        <taxon>Cyprinodontiformes</taxon>
        <taxon>Goodeidae</taxon>
        <taxon>Ameca</taxon>
    </lineage>
</organism>
<feature type="chain" id="PRO_5046828517" description="Secreted protein" evidence="1">
    <location>
        <begin position="24"/>
        <end position="127"/>
    </location>
</feature>
<evidence type="ECO:0000313" key="3">
    <source>
        <dbReference type="Proteomes" id="UP001469553"/>
    </source>
</evidence>
<evidence type="ECO:0000313" key="2">
    <source>
        <dbReference type="EMBL" id="MEQ2288967.1"/>
    </source>
</evidence>
<protein>
    <recommendedName>
        <fullName evidence="4">Secreted protein</fullName>
    </recommendedName>
</protein>
<keyword evidence="3" id="KW-1185">Reference proteome</keyword>
<proteinExistence type="predicted"/>
<evidence type="ECO:0008006" key="4">
    <source>
        <dbReference type="Google" id="ProtNLM"/>
    </source>
</evidence>
<feature type="signal peptide" evidence="1">
    <location>
        <begin position="1"/>
        <end position="23"/>
    </location>
</feature>
<comment type="caution">
    <text evidence="2">The sequence shown here is derived from an EMBL/GenBank/DDBJ whole genome shotgun (WGS) entry which is preliminary data.</text>
</comment>
<dbReference type="EMBL" id="JAHRIP010021929">
    <property type="protein sequence ID" value="MEQ2288967.1"/>
    <property type="molecule type" value="Genomic_DNA"/>
</dbReference>
<name>A0ABV0Y5G5_9TELE</name>
<accession>A0ABV0Y5G5</accession>
<keyword evidence="1" id="KW-0732">Signal</keyword>
<evidence type="ECO:0000256" key="1">
    <source>
        <dbReference type="SAM" id="SignalP"/>
    </source>
</evidence>
<gene>
    <name evidence="2" type="ORF">AMECASPLE_028394</name>
</gene>
<sequence length="127" mass="14153">MLQVIVLLWKSATHSVLPGLCAASLINAHIARSVSFGGQSSLGRFVVVPCAFHLKMMDLMPLQDDTKDLDIFYNPIRTCLESHGVVAKELSKQLCLLLVWKAPRSLWCDASCVVVLQPLWLFRKGVF</sequence>